<feature type="transmembrane region" description="Helical" evidence="2">
    <location>
        <begin position="117"/>
        <end position="137"/>
    </location>
</feature>
<proteinExistence type="predicted"/>
<sequence>MHLKRSNSNLSLRPRRSFTDVSSPATLQHQDEEETTDQQRLLSKEEATVLSGFDDWDDGDGDPDHQGHYRQTDMRSVWRFIMIGACIGFGFLIFKVVVLKYGHSAESMKHHHGVEQLFDNGTALFGPTLILVSLDGFRNDYLQRGVTPHLAKLGRICFPFVFYTFCFLYIDSHACIALFIPV</sequence>
<dbReference type="InParanoid" id="A0A1X2HQZ5"/>
<keyword evidence="4" id="KW-1185">Reference proteome</keyword>
<dbReference type="Proteomes" id="UP000242180">
    <property type="component" value="Unassembled WGS sequence"/>
</dbReference>
<evidence type="ECO:0000256" key="2">
    <source>
        <dbReference type="SAM" id="Phobius"/>
    </source>
</evidence>
<gene>
    <name evidence="3" type="ORF">BCR43DRAFT_487439</name>
</gene>
<dbReference type="OrthoDB" id="415411at2759"/>
<feature type="compositionally biased region" description="Polar residues" evidence="1">
    <location>
        <begin position="19"/>
        <end position="28"/>
    </location>
</feature>
<dbReference type="InterPro" id="IPR017850">
    <property type="entry name" value="Alkaline_phosphatase_core_sf"/>
</dbReference>
<feature type="transmembrane region" description="Helical" evidence="2">
    <location>
        <begin position="158"/>
        <end position="180"/>
    </location>
</feature>
<keyword evidence="2" id="KW-1133">Transmembrane helix</keyword>
<reference evidence="3 4" key="1">
    <citation type="submission" date="2016-07" db="EMBL/GenBank/DDBJ databases">
        <title>Pervasive Adenine N6-methylation of Active Genes in Fungi.</title>
        <authorList>
            <consortium name="DOE Joint Genome Institute"/>
            <person name="Mondo S.J."/>
            <person name="Dannebaum R.O."/>
            <person name="Kuo R.C."/>
            <person name="Labutti K."/>
            <person name="Haridas S."/>
            <person name="Kuo A."/>
            <person name="Salamov A."/>
            <person name="Ahrendt S.R."/>
            <person name="Lipzen A."/>
            <person name="Sullivan W."/>
            <person name="Andreopoulos W.B."/>
            <person name="Clum A."/>
            <person name="Lindquist E."/>
            <person name="Daum C."/>
            <person name="Ramamoorthy G.K."/>
            <person name="Gryganskyi A."/>
            <person name="Culley D."/>
            <person name="Magnuson J.K."/>
            <person name="James T.Y."/>
            <person name="O'Malley M.A."/>
            <person name="Stajich J.E."/>
            <person name="Spatafora J.W."/>
            <person name="Visel A."/>
            <person name="Grigoriev I.V."/>
        </authorList>
    </citation>
    <scope>NUCLEOTIDE SEQUENCE [LARGE SCALE GENOMIC DNA]</scope>
    <source>
        <strain evidence="3 4">NRRL 2496</strain>
    </source>
</reference>
<comment type="caution">
    <text evidence="3">The sequence shown here is derived from an EMBL/GenBank/DDBJ whole genome shotgun (WGS) entry which is preliminary data.</text>
</comment>
<evidence type="ECO:0000313" key="4">
    <source>
        <dbReference type="Proteomes" id="UP000242180"/>
    </source>
</evidence>
<dbReference type="SUPFAM" id="SSF53649">
    <property type="entry name" value="Alkaline phosphatase-like"/>
    <property type="match status" value="1"/>
</dbReference>
<protein>
    <submittedName>
        <fullName evidence="3">Uncharacterized protein</fullName>
    </submittedName>
</protein>
<feature type="transmembrane region" description="Helical" evidence="2">
    <location>
        <begin position="77"/>
        <end position="97"/>
    </location>
</feature>
<organism evidence="3 4">
    <name type="scientific">Syncephalastrum racemosum</name>
    <name type="common">Filamentous fungus</name>
    <dbReference type="NCBI Taxonomy" id="13706"/>
    <lineage>
        <taxon>Eukaryota</taxon>
        <taxon>Fungi</taxon>
        <taxon>Fungi incertae sedis</taxon>
        <taxon>Mucoromycota</taxon>
        <taxon>Mucoromycotina</taxon>
        <taxon>Mucoromycetes</taxon>
        <taxon>Mucorales</taxon>
        <taxon>Syncephalastraceae</taxon>
        <taxon>Syncephalastrum</taxon>
    </lineage>
</organism>
<accession>A0A1X2HQZ5</accession>
<keyword evidence="2" id="KW-0812">Transmembrane</keyword>
<feature type="compositionally biased region" description="Low complexity" evidence="1">
    <location>
        <begin position="1"/>
        <end position="12"/>
    </location>
</feature>
<dbReference type="EMBL" id="MCGN01000002">
    <property type="protein sequence ID" value="ORZ01749.1"/>
    <property type="molecule type" value="Genomic_DNA"/>
</dbReference>
<evidence type="ECO:0000313" key="3">
    <source>
        <dbReference type="EMBL" id="ORZ01749.1"/>
    </source>
</evidence>
<keyword evidence="2" id="KW-0472">Membrane</keyword>
<name>A0A1X2HQZ5_SYNRA</name>
<evidence type="ECO:0000256" key="1">
    <source>
        <dbReference type="SAM" id="MobiDB-lite"/>
    </source>
</evidence>
<dbReference type="AlphaFoldDB" id="A0A1X2HQZ5"/>
<dbReference type="STRING" id="13706.A0A1X2HQZ5"/>
<feature type="region of interest" description="Disordered" evidence="1">
    <location>
        <begin position="1"/>
        <end position="40"/>
    </location>
</feature>